<evidence type="ECO:0008006" key="3">
    <source>
        <dbReference type="Google" id="ProtNLM"/>
    </source>
</evidence>
<dbReference type="InterPro" id="IPR040442">
    <property type="entry name" value="Pyrv_kinase-like_dom_sf"/>
</dbReference>
<dbReference type="InterPro" id="IPR039556">
    <property type="entry name" value="ICL/PEPM"/>
</dbReference>
<accession>A0A080ZFA9</accession>
<organism evidence="1 2">
    <name type="scientific">Phytophthora nicotianae P1976</name>
    <dbReference type="NCBI Taxonomy" id="1317066"/>
    <lineage>
        <taxon>Eukaryota</taxon>
        <taxon>Sar</taxon>
        <taxon>Stramenopiles</taxon>
        <taxon>Oomycota</taxon>
        <taxon>Peronosporomycetes</taxon>
        <taxon>Peronosporales</taxon>
        <taxon>Peronosporaceae</taxon>
        <taxon>Phytophthora</taxon>
    </lineage>
</organism>
<dbReference type="SUPFAM" id="SSF51621">
    <property type="entry name" value="Phosphoenolpyruvate/pyruvate domain"/>
    <property type="match status" value="1"/>
</dbReference>
<dbReference type="CDD" id="cd00377">
    <property type="entry name" value="ICL_PEPM"/>
    <property type="match status" value="1"/>
</dbReference>
<dbReference type="PANTHER" id="PTHR42905:SF2">
    <property type="entry name" value="PHOSPHOENOLPYRUVATE CARBOXYLASE FAMILY PROTEIN"/>
    <property type="match status" value="1"/>
</dbReference>
<name>A0A080ZFA9_PHYNI</name>
<dbReference type="EMBL" id="ANJA01003199">
    <property type="protein sequence ID" value="ETO65320.1"/>
    <property type="molecule type" value="Genomic_DNA"/>
</dbReference>
<dbReference type="PANTHER" id="PTHR42905">
    <property type="entry name" value="PHOSPHOENOLPYRUVATE CARBOXYLASE"/>
    <property type="match status" value="1"/>
</dbReference>
<protein>
    <recommendedName>
        <fullName evidence="3">Carboxyvinyl-carboxyphosphonate phosphorylmutase</fullName>
    </recommendedName>
</protein>
<dbReference type="Pfam" id="PF13714">
    <property type="entry name" value="PEP_mutase"/>
    <property type="match status" value="1"/>
</dbReference>
<comment type="caution">
    <text evidence="1">The sequence shown here is derived from an EMBL/GenBank/DDBJ whole genome shotgun (WGS) entry which is preliminary data.</text>
</comment>
<dbReference type="GO" id="GO:0003824">
    <property type="term" value="F:catalytic activity"/>
    <property type="evidence" value="ECO:0007669"/>
    <property type="project" value="InterPro"/>
</dbReference>
<dbReference type="AlphaFoldDB" id="A0A080ZFA9"/>
<dbReference type="InterPro" id="IPR015813">
    <property type="entry name" value="Pyrv/PenolPyrv_kinase-like_dom"/>
</dbReference>
<sequence>MISYIIFQRYMRECGCVRFTRETNMSSPPSQLTQSQLVARLRDLLAHDGLAVMPCCFDGLSAKLIERAGFDVAFMTGFGVSAVHGLPDTQLLSFGEMARTAATVCESLRNVPCIGDGDTGYGNAMNVKRTVRAYAQAGMAGIMLEDQVSPKRCGHTAGKAVVSREEAFARVRAAVDARREGQFAIVIMARTDARGTHSLDEAIARCKEFARLGADITFLEAPQSVEEMETYCREVPGPKMANMVENGLTPVLLPEQLGNMGYKLAAYPITLLSASIKAMEEALRLLKCQTGGEKKEDTGNNATPSTELDKLLCDFAHVKDVVGFTEYYAEEDRYKQ</sequence>
<dbReference type="OrthoDB" id="1923844at2759"/>
<evidence type="ECO:0000313" key="1">
    <source>
        <dbReference type="EMBL" id="ETO65320.1"/>
    </source>
</evidence>
<dbReference type="Gene3D" id="3.20.20.60">
    <property type="entry name" value="Phosphoenolpyruvate-binding domains"/>
    <property type="match status" value="1"/>
</dbReference>
<dbReference type="Proteomes" id="UP000028582">
    <property type="component" value="Unassembled WGS sequence"/>
</dbReference>
<evidence type="ECO:0000313" key="2">
    <source>
        <dbReference type="Proteomes" id="UP000028582"/>
    </source>
</evidence>
<proteinExistence type="predicted"/>
<gene>
    <name evidence="1" type="ORF">F444_17339</name>
</gene>
<reference evidence="1 2" key="1">
    <citation type="submission" date="2013-11" db="EMBL/GenBank/DDBJ databases">
        <title>The Genome Sequence of Phytophthora parasitica P1976.</title>
        <authorList>
            <consortium name="The Broad Institute Genomics Platform"/>
            <person name="Russ C."/>
            <person name="Tyler B."/>
            <person name="Panabieres F."/>
            <person name="Shan W."/>
            <person name="Tripathy S."/>
            <person name="Grunwald N."/>
            <person name="Machado M."/>
            <person name="Johnson C.S."/>
            <person name="Walker B."/>
            <person name="Young S."/>
            <person name="Zeng Q."/>
            <person name="Gargeya S."/>
            <person name="Fitzgerald M."/>
            <person name="Haas B."/>
            <person name="Abouelleil A."/>
            <person name="Allen A.W."/>
            <person name="Alvarado L."/>
            <person name="Arachchi H.M."/>
            <person name="Berlin A.M."/>
            <person name="Chapman S.B."/>
            <person name="Gainer-Dewar J."/>
            <person name="Goldberg J."/>
            <person name="Griggs A."/>
            <person name="Gujja S."/>
            <person name="Hansen M."/>
            <person name="Howarth C."/>
            <person name="Imamovic A."/>
            <person name="Ireland A."/>
            <person name="Larimer J."/>
            <person name="McCowan C."/>
            <person name="Murphy C."/>
            <person name="Pearson M."/>
            <person name="Poon T.W."/>
            <person name="Priest M."/>
            <person name="Roberts A."/>
            <person name="Saif S."/>
            <person name="Shea T."/>
            <person name="Sisk P."/>
            <person name="Sykes S."/>
            <person name="Wortman J."/>
            <person name="Nusbaum C."/>
            <person name="Birren B."/>
        </authorList>
    </citation>
    <scope>NUCLEOTIDE SEQUENCE [LARGE SCALE GENOMIC DNA]</scope>
    <source>
        <strain evidence="1 2">P1976</strain>
    </source>
</reference>